<dbReference type="AlphaFoldDB" id="G0IXE7"/>
<dbReference type="InterPro" id="IPR012341">
    <property type="entry name" value="6hp_glycosidase-like_sf"/>
</dbReference>
<sequence>MNSRFGLFIVLLSWFSTSLIYGQSFENQSVLTKDQFHFLEELTLSVLEASRIYPKQFISDDFGANNTGGILIRPGGRNAYPSFWIRDYAMALETGMISASEQNHMLMLTAKTQAGNTWITKGGSMVPLGAIADHIRIDNSLPIYFPGTYSVVEQGIEKWGTLPPYGDQFLFVHMAYTYIKEVGELSILSEKINGFSLIDRLALAFQVPPAEPIDHLVFASEKFRGVDFGFRDAIHMTGKLLFPSLLKFRAAKELAELYSLMGNAKERLKYERIATKIKEAIPVVFNDESGFLKASTKHSSQPDVWGTSLAVYLGALEGEGLVCASEVLAAAYKKGTISYRGNIRHVPLDQDFDEKNVWEKSLVAKNTYQNGAFWGTPTGWVAFAINLSSPQLARELATEYISELKENDFRKGESFGAPYECFDKKGGTQNPVYLTSVACPLVAFRRMEGIEP</sequence>
<organism evidence="1 2">
    <name type="scientific">Cyclobacterium marinum (strain ATCC 25205 / DSM 745 / LMG 13164 / NCIMB 1802)</name>
    <name type="common">Flectobacillus marinus</name>
    <dbReference type="NCBI Taxonomy" id="880070"/>
    <lineage>
        <taxon>Bacteria</taxon>
        <taxon>Pseudomonadati</taxon>
        <taxon>Bacteroidota</taxon>
        <taxon>Cytophagia</taxon>
        <taxon>Cytophagales</taxon>
        <taxon>Cyclobacteriaceae</taxon>
        <taxon>Cyclobacterium</taxon>
    </lineage>
</organism>
<dbReference type="Gene3D" id="1.50.10.10">
    <property type="match status" value="1"/>
</dbReference>
<gene>
    <name evidence="1" type="ordered locus">Cycma_2633</name>
</gene>
<dbReference type="EMBL" id="CP002955">
    <property type="protein sequence ID" value="AEL26372.1"/>
    <property type="molecule type" value="Genomic_DNA"/>
</dbReference>
<proteinExistence type="predicted"/>
<evidence type="ECO:0000313" key="2">
    <source>
        <dbReference type="Proteomes" id="UP000001635"/>
    </source>
</evidence>
<dbReference type="GO" id="GO:0005975">
    <property type="term" value="P:carbohydrate metabolic process"/>
    <property type="evidence" value="ECO:0007669"/>
    <property type="project" value="InterPro"/>
</dbReference>
<protein>
    <submittedName>
        <fullName evidence="1">Uncharacterized protein</fullName>
    </submittedName>
</protein>
<name>G0IXE7_CYCMS</name>
<dbReference type="HOGENOM" id="CLU_634215_0_0_10"/>
<dbReference type="STRING" id="880070.Cycma_2633"/>
<dbReference type="KEGG" id="cmr:Cycma_2633"/>
<dbReference type="RefSeq" id="WP_014020664.1">
    <property type="nucleotide sequence ID" value="NC_015914.1"/>
</dbReference>
<dbReference type="OrthoDB" id="1398488at2"/>
<evidence type="ECO:0000313" key="1">
    <source>
        <dbReference type="EMBL" id="AEL26372.1"/>
    </source>
</evidence>
<reference evidence="2" key="1">
    <citation type="submission" date="2011-07" db="EMBL/GenBank/DDBJ databases">
        <title>The complete genome of Cyclobacterium marinum DSM 745.</title>
        <authorList>
            <person name="Lucas S."/>
            <person name="Han J."/>
            <person name="Lapidus A."/>
            <person name="Bruce D."/>
            <person name="Goodwin L."/>
            <person name="Pitluck S."/>
            <person name="Peters L."/>
            <person name="Kyrpides N."/>
            <person name="Mavromatis K."/>
            <person name="Ivanova N."/>
            <person name="Ovchinnikova G."/>
            <person name="Chertkov O."/>
            <person name="Detter J.C."/>
            <person name="Tapia R."/>
            <person name="Han C."/>
            <person name="Land M."/>
            <person name="Hauser L."/>
            <person name="Markowitz V."/>
            <person name="Cheng J.-F."/>
            <person name="Hugenholtz P."/>
            <person name="Woyke T."/>
            <person name="Wu D."/>
            <person name="Tindall B."/>
            <person name="Schuetze A."/>
            <person name="Brambilla E."/>
            <person name="Klenk H.-P."/>
            <person name="Eisen J.A."/>
        </authorList>
    </citation>
    <scope>NUCLEOTIDE SEQUENCE [LARGE SCALE GENOMIC DNA]</scope>
    <source>
        <strain evidence="2">ATCC 25205 / DSM 745 / LMG 13164 / NCIMB 1802</strain>
    </source>
</reference>
<accession>G0IXE7</accession>
<dbReference type="SUPFAM" id="SSF48208">
    <property type="entry name" value="Six-hairpin glycosidases"/>
    <property type="match status" value="1"/>
</dbReference>
<dbReference type="eggNOG" id="ENOG502ZCPG">
    <property type="taxonomic scope" value="Bacteria"/>
</dbReference>
<dbReference type="Proteomes" id="UP000001635">
    <property type="component" value="Chromosome"/>
</dbReference>
<keyword evidence="2" id="KW-1185">Reference proteome</keyword>
<dbReference type="InterPro" id="IPR008928">
    <property type="entry name" value="6-hairpin_glycosidase_sf"/>
</dbReference>